<reference evidence="2 3" key="2">
    <citation type="journal article" date="2011" name="PLoS Biol.">
        <title>Modernizing reference genome assemblies.</title>
        <authorList>
            <person name="Church D.M."/>
            <person name="Schneider V.A."/>
            <person name="Graves T."/>
            <person name="Auger K."/>
            <person name="Cunningham F."/>
            <person name="Bouk N."/>
            <person name="Chen H.C."/>
            <person name="Agarwala R."/>
            <person name="McLaren W.M."/>
            <person name="Ritchie G.R."/>
            <person name="Albracht D."/>
            <person name="Kremitzki M."/>
            <person name="Rock S."/>
            <person name="Kotkiewicz H."/>
            <person name="Kremitzki C."/>
            <person name="Wollam A."/>
            <person name="Trani L."/>
            <person name="Fulton L."/>
            <person name="Fulton R."/>
            <person name="Matthews L."/>
            <person name="Whitehead S."/>
            <person name="Chow W."/>
            <person name="Torrance J."/>
            <person name="Dunn M."/>
            <person name="Harden G."/>
            <person name="Threadgold G."/>
            <person name="Wood J."/>
            <person name="Collins J."/>
            <person name="Heath P."/>
            <person name="Griffiths G."/>
            <person name="Pelan S."/>
            <person name="Grafham D."/>
            <person name="Eichler E.E."/>
            <person name="Weinstock G."/>
            <person name="Mardis E.R."/>
            <person name="Wilson R.K."/>
            <person name="Howe K."/>
            <person name="Flicek P."/>
            <person name="Hubbard T."/>
        </authorList>
    </citation>
    <scope>NUCLEOTIDE SEQUENCE [LARGE SCALE GENOMIC DNA]</scope>
    <source>
        <strain evidence="2 3">C57BL/6J</strain>
    </source>
</reference>
<accession>A0ABJ3HP08</accession>
<gene>
    <name evidence="2" type="primary">4930453H23Rik</name>
</gene>
<name>A0ABJ3HP08_MOUSE</name>
<dbReference type="Gene3D" id="2.40.128.20">
    <property type="match status" value="1"/>
</dbReference>
<organism evidence="2 3">
    <name type="scientific">Mus musculus</name>
    <name type="common">Mouse</name>
    <dbReference type="NCBI Taxonomy" id="10090"/>
    <lineage>
        <taxon>Eukaryota</taxon>
        <taxon>Metazoa</taxon>
        <taxon>Chordata</taxon>
        <taxon>Craniata</taxon>
        <taxon>Vertebrata</taxon>
        <taxon>Euteleostomi</taxon>
        <taxon>Mammalia</taxon>
        <taxon>Eutheria</taxon>
        <taxon>Euarchontoglires</taxon>
        <taxon>Glires</taxon>
        <taxon>Rodentia</taxon>
        <taxon>Myomorpha</taxon>
        <taxon>Muroidea</taxon>
        <taxon>Muridae</taxon>
        <taxon>Murinae</taxon>
        <taxon>Mus</taxon>
        <taxon>Mus</taxon>
    </lineage>
</organism>
<reference evidence="2" key="4">
    <citation type="submission" date="2025-09" db="UniProtKB">
        <authorList>
            <consortium name="Ensembl"/>
        </authorList>
    </citation>
    <scope>IDENTIFICATION</scope>
    <source>
        <strain evidence="2">C57BL/6J</strain>
    </source>
</reference>
<evidence type="ECO:0000313" key="2">
    <source>
        <dbReference type="Ensembl" id="ENSMUSP00000160216.1"/>
    </source>
</evidence>
<reference evidence="2" key="3">
    <citation type="submission" date="2025-08" db="UniProtKB">
        <authorList>
            <consortium name="Ensembl"/>
        </authorList>
    </citation>
    <scope>IDENTIFICATION</scope>
    <source>
        <strain evidence="2">C57BL/6J</strain>
    </source>
</reference>
<dbReference type="InterPro" id="IPR012674">
    <property type="entry name" value="Calycin"/>
</dbReference>
<keyword evidence="3" id="KW-1185">Reference proteome</keyword>
<dbReference type="Proteomes" id="UP000000589">
    <property type="component" value="Chromosome X"/>
</dbReference>
<feature type="chain" id="PRO_5045826828" evidence="1">
    <location>
        <begin position="18"/>
        <end position="292"/>
    </location>
</feature>
<dbReference type="SUPFAM" id="SSF50814">
    <property type="entry name" value="Lipocalins"/>
    <property type="match status" value="1"/>
</dbReference>
<proteinExistence type="predicted"/>
<evidence type="ECO:0000256" key="1">
    <source>
        <dbReference type="SAM" id="SignalP"/>
    </source>
</evidence>
<dbReference type="Ensembl" id="ENSMUST00000381834.1">
    <property type="protein sequence ID" value="ENSMUSP00000160216.1"/>
    <property type="gene ID" value="ENSMUSG00000087358.12"/>
</dbReference>
<protein>
    <submittedName>
        <fullName evidence="2">RIKEN cDNA 4930453H23 gene</fullName>
    </submittedName>
</protein>
<sequence length="292" mass="34044">MMKFFLLALLPYMMIAAEKEHLLYSGGFNTIYVASDDLKEIEENGNVGMLMRNVTFSKNYTEMTMTYYIKKHGKCQQHTFTALRPKFANCKRIVYYLMGKECKVNEPKYAIIGYWHLNNPKYHFPNVRTHKYRDGAEVPVVPSFKLIVTYISNTTMLFQLLYVHVDRTSIRVTIALSKGTNLTEEMKKEYMKLTRKTRIPITNIRNLYHTEALATFRHQFLRDLCRRAQLLSTVCRSSALRARLPSIGQHLVAGRAEAALGIQAVWDRVQRQRKVVCYHQLGISELQREESD</sequence>
<reference evidence="2 3" key="1">
    <citation type="journal article" date="2009" name="PLoS Biol.">
        <title>Lineage-specific biology revealed by a finished genome assembly of the mouse.</title>
        <authorList>
            <consortium name="Mouse Genome Sequencing Consortium"/>
            <person name="Church D.M."/>
            <person name="Goodstadt L."/>
            <person name="Hillier L.W."/>
            <person name="Zody M.C."/>
            <person name="Goldstein S."/>
            <person name="She X."/>
            <person name="Bult C.J."/>
            <person name="Agarwala R."/>
            <person name="Cherry J.L."/>
            <person name="DiCuccio M."/>
            <person name="Hlavina W."/>
            <person name="Kapustin Y."/>
            <person name="Meric P."/>
            <person name="Maglott D."/>
            <person name="Birtle Z."/>
            <person name="Marques A.C."/>
            <person name="Graves T."/>
            <person name="Zhou S."/>
            <person name="Teague B."/>
            <person name="Potamousis K."/>
            <person name="Churas C."/>
            <person name="Place M."/>
            <person name="Herschleb J."/>
            <person name="Runnheim R."/>
            <person name="Forrest D."/>
            <person name="Amos-Landgraf J."/>
            <person name="Schwartz D.C."/>
            <person name="Cheng Z."/>
            <person name="Lindblad-Toh K."/>
            <person name="Eichler E.E."/>
            <person name="Ponting C.P."/>
        </authorList>
    </citation>
    <scope>NUCLEOTIDE SEQUENCE [LARGE SCALE GENOMIC DNA]</scope>
    <source>
        <strain evidence="2 3">C57BL/6J</strain>
    </source>
</reference>
<evidence type="ECO:0000313" key="3">
    <source>
        <dbReference type="Proteomes" id="UP000000589"/>
    </source>
</evidence>
<dbReference type="GeneTree" id="ENSGT00840000132152"/>
<dbReference type="MGI" id="MGI:1921933">
    <property type="gene designation" value="4930453H23Rik"/>
</dbReference>
<keyword evidence="1" id="KW-0732">Signal</keyword>
<feature type="signal peptide" evidence="1">
    <location>
        <begin position="1"/>
        <end position="17"/>
    </location>
</feature>